<gene>
    <name evidence="4" type="ORF">JG687_00006996</name>
</gene>
<dbReference type="InterPro" id="IPR035372">
    <property type="entry name" value="MCD_N"/>
</dbReference>
<dbReference type="CDD" id="cd00051">
    <property type="entry name" value="EFh"/>
    <property type="match status" value="1"/>
</dbReference>
<dbReference type="GO" id="GO:2001294">
    <property type="term" value="P:malonyl-CoA catabolic process"/>
    <property type="evidence" value="ECO:0007669"/>
    <property type="project" value="TreeGrafter"/>
</dbReference>
<feature type="compositionally biased region" description="Polar residues" evidence="2">
    <location>
        <begin position="76"/>
        <end position="86"/>
    </location>
</feature>
<dbReference type="InterPro" id="IPR018247">
    <property type="entry name" value="EF_Hand_1_Ca_BS"/>
</dbReference>
<accession>A0A8T1UJI1</accession>
<evidence type="ECO:0000256" key="2">
    <source>
        <dbReference type="SAM" id="MobiDB-lite"/>
    </source>
</evidence>
<evidence type="ECO:0000259" key="3">
    <source>
        <dbReference type="PROSITE" id="PS50222"/>
    </source>
</evidence>
<dbReference type="InterPro" id="IPR002048">
    <property type="entry name" value="EF_hand_dom"/>
</dbReference>
<dbReference type="Pfam" id="PF00036">
    <property type="entry name" value="EF-hand_1"/>
    <property type="match status" value="1"/>
</dbReference>
<organism evidence="4 5">
    <name type="scientific">Phytophthora cactorum</name>
    <dbReference type="NCBI Taxonomy" id="29920"/>
    <lineage>
        <taxon>Eukaryota</taxon>
        <taxon>Sar</taxon>
        <taxon>Stramenopiles</taxon>
        <taxon>Oomycota</taxon>
        <taxon>Peronosporomycetes</taxon>
        <taxon>Peronosporales</taxon>
        <taxon>Peronosporaceae</taxon>
        <taxon>Phytophthora</taxon>
    </lineage>
</organism>
<dbReference type="GO" id="GO:0006633">
    <property type="term" value="P:fatty acid biosynthetic process"/>
    <property type="evidence" value="ECO:0007669"/>
    <property type="project" value="InterPro"/>
</dbReference>
<dbReference type="PROSITE" id="PS50222">
    <property type="entry name" value="EF_HAND_2"/>
    <property type="match status" value="2"/>
</dbReference>
<dbReference type="SMART" id="SM00054">
    <property type="entry name" value="EFh"/>
    <property type="match status" value="2"/>
</dbReference>
<feature type="domain" description="EF-hand" evidence="3">
    <location>
        <begin position="654"/>
        <end position="679"/>
    </location>
</feature>
<dbReference type="InterPro" id="IPR007956">
    <property type="entry name" value="Malonyl_CoA_deC_C"/>
</dbReference>
<dbReference type="GO" id="GO:0005782">
    <property type="term" value="C:peroxisomal matrix"/>
    <property type="evidence" value="ECO:0007669"/>
    <property type="project" value="TreeGrafter"/>
</dbReference>
<evidence type="ECO:0000313" key="4">
    <source>
        <dbReference type="EMBL" id="KAG6962704.1"/>
    </source>
</evidence>
<keyword evidence="1" id="KW-0677">Repeat</keyword>
<dbReference type="GO" id="GO:0005509">
    <property type="term" value="F:calcium ion binding"/>
    <property type="evidence" value="ECO:0007669"/>
    <property type="project" value="InterPro"/>
</dbReference>
<dbReference type="OrthoDB" id="426718at2759"/>
<dbReference type="InterPro" id="IPR038917">
    <property type="entry name" value="Malonyl_CoA_deC"/>
</dbReference>
<evidence type="ECO:0000256" key="1">
    <source>
        <dbReference type="ARBA" id="ARBA00022737"/>
    </source>
</evidence>
<dbReference type="GO" id="GO:0050080">
    <property type="term" value="F:malonyl-CoA decarboxylase activity"/>
    <property type="evidence" value="ECO:0007669"/>
    <property type="project" value="InterPro"/>
</dbReference>
<reference evidence="4" key="1">
    <citation type="submission" date="2021-01" db="EMBL/GenBank/DDBJ databases">
        <title>Phytophthora aleatoria, a newly-described species from Pinus radiata is distinct from Phytophthora cactorum isolates based on comparative genomics.</title>
        <authorList>
            <person name="Mcdougal R."/>
            <person name="Panda P."/>
            <person name="Williams N."/>
            <person name="Studholme D.J."/>
        </authorList>
    </citation>
    <scope>NUCLEOTIDE SEQUENCE</scope>
    <source>
        <strain evidence="4">NZFS 3830</strain>
    </source>
</reference>
<dbReference type="PROSITE" id="PS00018">
    <property type="entry name" value="EF_HAND_1"/>
    <property type="match status" value="2"/>
</dbReference>
<dbReference type="Pfam" id="PF13499">
    <property type="entry name" value="EF-hand_7"/>
    <property type="match status" value="1"/>
</dbReference>
<dbReference type="VEuPathDB" id="FungiDB:PC110_g15004"/>
<dbReference type="GO" id="GO:0005759">
    <property type="term" value="C:mitochondrial matrix"/>
    <property type="evidence" value="ECO:0007669"/>
    <property type="project" value="TreeGrafter"/>
</dbReference>
<feature type="domain" description="EF-hand" evidence="3">
    <location>
        <begin position="544"/>
        <end position="579"/>
    </location>
</feature>
<evidence type="ECO:0000313" key="5">
    <source>
        <dbReference type="Proteomes" id="UP000688947"/>
    </source>
</evidence>
<comment type="caution">
    <text evidence="4">The sequence shown here is derived from an EMBL/GenBank/DDBJ whole genome shotgun (WGS) entry which is preliminary data.</text>
</comment>
<sequence length="679" mass="76193">MSSTSFRGVWAARDVLRRNMNGALATGATSRLTLRSTGATQRVFFSDESGDVCGAPSKTKRGSDAAREDSTHQRQRSSFLRSNDLSNPAAQRKLSKLIQEVVKTKANTGDFVPQVVIQSLCTTYRGMHIDEKKQFLLILAQDLHIDTAVALQSAVQFEQNMTNVKDARSGVVNWEHENVERYLRTFRNLRNALSPLYETFFQQILSQRENGMLFLVHMRADLLQVLRKSAAPSEIPALRSLDASLKQFLASWFSVGFLKLERVTYEHSPGQLLEKIIRYEAVHPVGTIAELKRRLALMQEIASSMQSIRDETEQLTETSHANAAIFYSISSTQKGLAGVDLGNFLIKEVAKALKAEHPHLKTFATLSPLPQFMPWLETQRYKTDETLVSPLELDALIDVLEESGVAVQSDSTPVTIVLDALSIDKWSEDPELVAVLKPIMMKLGARYIYHEKKRGKALDLVTNFHVRNGAIFERINWQADLSKKGLAQSAGMMINYKYDLAHVETNNENYLLHNIIPIGMQPQQGRASKPFWSDGEVAMVLAQDEIDACREAFLAFDKDRSGTIDVWELRQVLEAMGQQPTEEELFQMISEVDEDMSGAIVIDNQKDRAAMFEDDSDMIDAFVACGGKPDKTGFVRKETLVKIIKGDFGLTINIEEMINKLDVDGSGEIEFDEFKAILT</sequence>
<protein>
    <recommendedName>
        <fullName evidence="3">EF-hand domain-containing protein</fullName>
    </recommendedName>
</protein>
<name>A0A8T1UJI1_9STRA</name>
<proteinExistence type="predicted"/>
<dbReference type="Pfam" id="PF05292">
    <property type="entry name" value="MCD"/>
    <property type="match status" value="2"/>
</dbReference>
<dbReference type="GO" id="GO:0006085">
    <property type="term" value="P:acetyl-CoA biosynthetic process"/>
    <property type="evidence" value="ECO:0007669"/>
    <property type="project" value="TreeGrafter"/>
</dbReference>
<dbReference type="PANTHER" id="PTHR28641:SF1">
    <property type="entry name" value="MALONYL-COA DECARBOXYLASE, MITOCHONDRIAL"/>
    <property type="match status" value="1"/>
</dbReference>
<feature type="region of interest" description="Disordered" evidence="2">
    <location>
        <begin position="54"/>
        <end position="86"/>
    </location>
</feature>
<dbReference type="FunFam" id="1.10.238.10:FF:000003">
    <property type="entry name" value="Calmodulin A"/>
    <property type="match status" value="1"/>
</dbReference>
<dbReference type="VEuPathDB" id="FungiDB:PC110_g15003"/>
<dbReference type="PANTHER" id="PTHR28641">
    <property type="match status" value="1"/>
</dbReference>
<feature type="compositionally biased region" description="Basic and acidic residues" evidence="2">
    <location>
        <begin position="61"/>
        <end position="72"/>
    </location>
</feature>
<dbReference type="EMBL" id="JAENGZ010000297">
    <property type="protein sequence ID" value="KAG6962704.1"/>
    <property type="molecule type" value="Genomic_DNA"/>
</dbReference>
<dbReference type="Proteomes" id="UP000688947">
    <property type="component" value="Unassembled WGS sequence"/>
</dbReference>
<dbReference type="AlphaFoldDB" id="A0A8T1UJI1"/>
<dbReference type="Pfam" id="PF17408">
    <property type="entry name" value="MCD_N"/>
    <property type="match status" value="1"/>
</dbReference>